<dbReference type="SUPFAM" id="SSF55781">
    <property type="entry name" value="GAF domain-like"/>
    <property type="match status" value="2"/>
</dbReference>
<evidence type="ECO:0000256" key="2">
    <source>
        <dbReference type="ARBA" id="ARBA00012438"/>
    </source>
</evidence>
<dbReference type="PANTHER" id="PTHR43047:SF76">
    <property type="entry name" value="PHYTOCHROME-LIKE HISTIDINE KINASE 2"/>
    <property type="match status" value="1"/>
</dbReference>
<feature type="compositionally biased region" description="Polar residues" evidence="11">
    <location>
        <begin position="906"/>
        <end position="916"/>
    </location>
</feature>
<evidence type="ECO:0000256" key="8">
    <source>
        <dbReference type="ARBA" id="ARBA00022991"/>
    </source>
</evidence>
<feature type="domain" description="Response regulatory" evidence="14">
    <location>
        <begin position="1019"/>
        <end position="1142"/>
    </location>
</feature>
<dbReference type="InterPro" id="IPR036097">
    <property type="entry name" value="HisK_dim/P_sf"/>
</dbReference>
<dbReference type="InterPro" id="IPR011006">
    <property type="entry name" value="CheY-like_superfamily"/>
</dbReference>
<dbReference type="SUPFAM" id="SSF52172">
    <property type="entry name" value="CheY-like"/>
    <property type="match status" value="1"/>
</dbReference>
<dbReference type="InterPro" id="IPR003661">
    <property type="entry name" value="HisK_dim/P_dom"/>
</dbReference>
<dbReference type="SMART" id="SM00388">
    <property type="entry name" value="HisKA"/>
    <property type="match status" value="1"/>
</dbReference>
<dbReference type="Pfam" id="PF02518">
    <property type="entry name" value="HATPase_c"/>
    <property type="match status" value="1"/>
</dbReference>
<dbReference type="InterPro" id="IPR003594">
    <property type="entry name" value="HATPase_dom"/>
</dbReference>
<dbReference type="SUPFAM" id="SSF55785">
    <property type="entry name" value="PYP-like sensor domain (PAS domain)"/>
    <property type="match status" value="1"/>
</dbReference>
<keyword evidence="3" id="KW-0600">Photoreceptor protein</keyword>
<dbReference type="GO" id="GO:0006355">
    <property type="term" value="P:regulation of DNA-templated transcription"/>
    <property type="evidence" value="ECO:0007669"/>
    <property type="project" value="InterPro"/>
</dbReference>
<feature type="compositionally biased region" description="Polar residues" evidence="11">
    <location>
        <begin position="958"/>
        <end position="968"/>
    </location>
</feature>
<dbReference type="PROSITE" id="PS50046">
    <property type="entry name" value="PHYTOCHROME_2"/>
    <property type="match status" value="1"/>
</dbReference>
<dbReference type="Proteomes" id="UP000320475">
    <property type="component" value="Unassembled WGS sequence"/>
</dbReference>
<dbReference type="SMART" id="SM00387">
    <property type="entry name" value="HATPase_c"/>
    <property type="match status" value="1"/>
</dbReference>
<keyword evidence="4 10" id="KW-0597">Phosphoprotein</keyword>
<keyword evidence="5" id="KW-0716">Sensory transduction</keyword>
<evidence type="ECO:0000259" key="12">
    <source>
        <dbReference type="PROSITE" id="PS50046"/>
    </source>
</evidence>
<dbReference type="InterPro" id="IPR005467">
    <property type="entry name" value="His_kinase_dom"/>
</dbReference>
<dbReference type="CDD" id="cd00082">
    <property type="entry name" value="HisKA"/>
    <property type="match status" value="1"/>
</dbReference>
<dbReference type="PROSITE" id="PS50109">
    <property type="entry name" value="HIS_KIN"/>
    <property type="match status" value="1"/>
</dbReference>
<dbReference type="InterPro" id="IPR036890">
    <property type="entry name" value="HATPase_C_sf"/>
</dbReference>
<dbReference type="PANTHER" id="PTHR43047">
    <property type="entry name" value="TWO-COMPONENT HISTIDINE PROTEIN KINASE"/>
    <property type="match status" value="1"/>
</dbReference>
<dbReference type="SMART" id="SM00448">
    <property type="entry name" value="REC"/>
    <property type="match status" value="1"/>
</dbReference>
<gene>
    <name evidence="15" type="ORF">SeLEV6574_g01135</name>
</gene>
<dbReference type="PROSITE" id="PS50110">
    <property type="entry name" value="RESPONSE_REGULATORY"/>
    <property type="match status" value="1"/>
</dbReference>
<dbReference type="PRINTS" id="PR00344">
    <property type="entry name" value="BCTRLSENSOR"/>
</dbReference>
<accession>A0A507DEF2</accession>
<dbReference type="Pfam" id="PF00512">
    <property type="entry name" value="HisKA"/>
    <property type="match status" value="1"/>
</dbReference>
<dbReference type="FunFam" id="3.30.565.10:FF:000010">
    <property type="entry name" value="Sensor histidine kinase RcsC"/>
    <property type="match status" value="1"/>
</dbReference>
<feature type="domain" description="Phytochrome chromophore attachment site" evidence="12">
    <location>
        <begin position="251"/>
        <end position="407"/>
    </location>
</feature>
<dbReference type="InterPro" id="IPR003018">
    <property type="entry name" value="GAF"/>
</dbReference>
<feature type="compositionally biased region" description="Low complexity" evidence="11">
    <location>
        <begin position="975"/>
        <end position="988"/>
    </location>
</feature>
<keyword evidence="7" id="KW-0418">Kinase</keyword>
<evidence type="ECO:0000256" key="11">
    <source>
        <dbReference type="SAM" id="MobiDB-lite"/>
    </source>
</evidence>
<feature type="modified residue" description="4-aspartylphosphate" evidence="10">
    <location>
        <position position="1070"/>
    </location>
</feature>
<evidence type="ECO:0000259" key="13">
    <source>
        <dbReference type="PROSITE" id="PS50109"/>
    </source>
</evidence>
<comment type="catalytic activity">
    <reaction evidence="1">
        <text>ATP + protein L-histidine = ADP + protein N-phospho-L-histidine.</text>
        <dbReference type="EC" id="2.7.13.3"/>
    </reaction>
</comment>
<evidence type="ECO:0000256" key="7">
    <source>
        <dbReference type="ARBA" id="ARBA00022777"/>
    </source>
</evidence>
<feature type="region of interest" description="Disordered" evidence="11">
    <location>
        <begin position="906"/>
        <end position="993"/>
    </location>
</feature>
<dbReference type="EC" id="2.7.13.3" evidence="2"/>
<comment type="caution">
    <text evidence="15">The sequence shown here is derived from an EMBL/GenBank/DDBJ whole genome shotgun (WGS) entry which is preliminary data.</text>
</comment>
<keyword evidence="9" id="KW-0675">Receptor</keyword>
<dbReference type="VEuPathDB" id="FungiDB:SeMB42_g00421"/>
<evidence type="ECO:0000256" key="6">
    <source>
        <dbReference type="ARBA" id="ARBA00022679"/>
    </source>
</evidence>
<proteinExistence type="predicted"/>
<feature type="compositionally biased region" description="Low complexity" evidence="11">
    <location>
        <begin position="1160"/>
        <end position="1180"/>
    </location>
</feature>
<dbReference type="CDD" id="cd17546">
    <property type="entry name" value="REC_hyHK_CKI1_RcsC-like"/>
    <property type="match status" value="1"/>
</dbReference>
<dbReference type="Gene3D" id="3.30.450.20">
    <property type="entry name" value="PAS domain"/>
    <property type="match status" value="1"/>
</dbReference>
<evidence type="ECO:0000256" key="5">
    <source>
        <dbReference type="ARBA" id="ARBA00022606"/>
    </source>
</evidence>
<dbReference type="Gene3D" id="3.30.450.40">
    <property type="match status" value="1"/>
</dbReference>
<dbReference type="SUPFAM" id="SSF55874">
    <property type="entry name" value="ATPase domain of HSP90 chaperone/DNA topoisomerase II/histidine kinase"/>
    <property type="match status" value="1"/>
</dbReference>
<evidence type="ECO:0000313" key="15">
    <source>
        <dbReference type="EMBL" id="TPX50062.1"/>
    </source>
</evidence>
<dbReference type="Pfam" id="PF08446">
    <property type="entry name" value="PAS_2"/>
    <property type="match status" value="1"/>
</dbReference>
<dbReference type="Gene3D" id="3.40.50.2300">
    <property type="match status" value="1"/>
</dbReference>
<dbReference type="Pfam" id="PF00360">
    <property type="entry name" value="PHY"/>
    <property type="match status" value="1"/>
</dbReference>
<dbReference type="SUPFAM" id="SSF47384">
    <property type="entry name" value="Homodimeric domain of signal transducing histidine kinase"/>
    <property type="match status" value="1"/>
</dbReference>
<name>A0A507DEF2_9FUNG</name>
<evidence type="ECO:0000256" key="1">
    <source>
        <dbReference type="ARBA" id="ARBA00000085"/>
    </source>
</evidence>
<dbReference type="GO" id="GO:0009881">
    <property type="term" value="F:photoreceptor activity"/>
    <property type="evidence" value="ECO:0007669"/>
    <property type="project" value="UniProtKB-KW"/>
</dbReference>
<dbReference type="InterPro" id="IPR029016">
    <property type="entry name" value="GAF-like_dom_sf"/>
</dbReference>
<dbReference type="GO" id="GO:0000155">
    <property type="term" value="F:phosphorelay sensor kinase activity"/>
    <property type="evidence" value="ECO:0007669"/>
    <property type="project" value="InterPro"/>
</dbReference>
<evidence type="ECO:0000313" key="16">
    <source>
        <dbReference type="Proteomes" id="UP000320475"/>
    </source>
</evidence>
<dbReference type="CDD" id="cd16922">
    <property type="entry name" value="HATPase_EvgS-ArcB-TorS-like"/>
    <property type="match status" value="1"/>
</dbReference>
<keyword evidence="6" id="KW-0808">Transferase</keyword>
<feature type="domain" description="Histidine kinase" evidence="13">
    <location>
        <begin position="633"/>
        <end position="854"/>
    </location>
</feature>
<dbReference type="VEuPathDB" id="FungiDB:SeMB42_g00422"/>
<organism evidence="15 16">
    <name type="scientific">Synchytrium endobioticum</name>
    <dbReference type="NCBI Taxonomy" id="286115"/>
    <lineage>
        <taxon>Eukaryota</taxon>
        <taxon>Fungi</taxon>
        <taxon>Fungi incertae sedis</taxon>
        <taxon>Chytridiomycota</taxon>
        <taxon>Chytridiomycota incertae sedis</taxon>
        <taxon>Chytridiomycetes</taxon>
        <taxon>Synchytriales</taxon>
        <taxon>Synchytriaceae</taxon>
        <taxon>Synchytrium</taxon>
    </lineage>
</organism>
<dbReference type="InterPro" id="IPR016132">
    <property type="entry name" value="Phyto_chromo_attachment"/>
</dbReference>
<dbReference type="Pfam" id="PF00072">
    <property type="entry name" value="Response_reg"/>
    <property type="match status" value="1"/>
</dbReference>
<dbReference type="AlphaFoldDB" id="A0A507DEF2"/>
<evidence type="ECO:0000256" key="4">
    <source>
        <dbReference type="ARBA" id="ARBA00022553"/>
    </source>
</evidence>
<evidence type="ECO:0000259" key="14">
    <source>
        <dbReference type="PROSITE" id="PS50110"/>
    </source>
</evidence>
<dbReference type="Pfam" id="PF01590">
    <property type="entry name" value="GAF"/>
    <property type="match status" value="1"/>
</dbReference>
<feature type="region of interest" description="Disordered" evidence="11">
    <location>
        <begin position="1156"/>
        <end position="1180"/>
    </location>
</feature>
<dbReference type="OrthoDB" id="10266508at2759"/>
<evidence type="ECO:0000256" key="9">
    <source>
        <dbReference type="ARBA" id="ARBA00023170"/>
    </source>
</evidence>
<dbReference type="GO" id="GO:0009927">
    <property type="term" value="F:histidine phosphotransfer kinase activity"/>
    <property type="evidence" value="ECO:0007669"/>
    <property type="project" value="TreeGrafter"/>
</dbReference>
<sequence>MSHRNADSGSGPTSPLHVRHFGPKIQSFEPGNSPPNTHMGRSRFIGNENTHDFLFPAPRVLLPNGQLVACDQEPIRTPDAVQAYGVLIALDKSDGSVTHVSDNTFAVLKIDPSVILSASKFTDLLTNEEAAVFDDQYHYCLSEKMSSAFTLNIGDVGCFAVLGEPTTTNPDLLLLEVEPSGDPALLSPLSSKSAVPVSPFNPHTISRTLGNTTRTNNFTRNFTTPLPAGGLLIPMFDLLSQLNNALLKMDNLDTCVKMLAHAVRHITSYDRVMVYQFDSTFCGHVIEEAADDIRYLGLKFPASDIPQQARDLYMINKIRTLDDRERPTAKILCKSEKWAQQTLDMTYINIRAVSPVHIKYLGNMGVNASMSITLMHNSTFWGLIACHGYKAGRPSVPVRHFCKLLAETFGSIIEARQLRKSIRDTRSFVTVASNPLHGSSTVPSGPQVPTVVAGTVSDLLGLFEANFGILCVDGESKLLGETKVPPREIIDIVNFVKSRHFERISSTDRFKEFAPGVSFSVAGFLYIPLASTVTAGGLGDFVLFCRLEQVQTVNWAGDPTELVSYNPETMSLEPRTSFQIWRETVRGISAPWTSDALDMAGMVQLVYGRFMSVWREKEKAETRNRLKNLLIGSVSHDVRTPLNAVIGYLELALESPMDDALRENLSICYNASKSLIFIVNDLLDLTRFEAGKMLFRSEPFSLRNVISSTIPIFKPDAVKRGLRFEVACHEEVPNLVIGDGPKISQCLTNLCSNALKFTESGSITMSCKKVEETADTVCIEISVADTGIGIKSSALDRIFLDFEQVTNVLSDKTKGTGLGMAIVSRIMTNMKGTLRVESKEGVGTTFTCRIPFKKITELPNQTPKANSMLLNKLSRNALGIVLTSRSDAMSTLLSAPAYQVYQRNASDSSTPATSSEAHCPSPSESSVPTATSSSEVFGEKNQNNDDNGSKKENLPGSGISSTTLSVRGTSRDIKANSINSSKQSSSWPVSPPRNISMIPLTSEAAPSSLAMIKTSKPLQILAAEDNLINQALLACRMRQGGHKLTMTNDGKECVEVYTASPESYDIILMDVQMPIMDGLEASKTIRAFEQTKLCGRRRVPIFAISANAFVGDQEKGWRCGFDSYYCKPVNFKELLSTLADVALGVWQTQNPFLTGESIHSRTSTSTPTSSTSSPSERSSI</sequence>
<dbReference type="InterPro" id="IPR001789">
    <property type="entry name" value="Sig_transdc_resp-reg_receiver"/>
</dbReference>
<protein>
    <recommendedName>
        <fullName evidence="2">histidine kinase</fullName>
        <ecNumber evidence="2">2.7.13.3</ecNumber>
    </recommendedName>
</protein>
<dbReference type="InterPro" id="IPR013515">
    <property type="entry name" value="Phytochrome_cen-reg"/>
</dbReference>
<dbReference type="EMBL" id="QEAM01000023">
    <property type="protein sequence ID" value="TPX50062.1"/>
    <property type="molecule type" value="Genomic_DNA"/>
</dbReference>
<feature type="compositionally biased region" description="Low complexity" evidence="11">
    <location>
        <begin position="921"/>
        <end position="936"/>
    </location>
</feature>
<dbReference type="Gene3D" id="3.30.450.270">
    <property type="match status" value="1"/>
</dbReference>
<reference evidence="15 16" key="1">
    <citation type="journal article" date="2019" name="Sci. Rep.">
        <title>Comparative genomics of chytrid fungi reveal insights into the obligate biotrophic and pathogenic lifestyle of Synchytrium endobioticum.</title>
        <authorList>
            <person name="van de Vossenberg B.T.L.H."/>
            <person name="Warris S."/>
            <person name="Nguyen H.D.T."/>
            <person name="van Gent-Pelzer M.P.E."/>
            <person name="Joly D.L."/>
            <person name="van de Geest H.C."/>
            <person name="Bonants P.J.M."/>
            <person name="Smith D.S."/>
            <person name="Levesque C.A."/>
            <person name="van der Lee T.A.J."/>
        </authorList>
    </citation>
    <scope>NUCLEOTIDE SEQUENCE [LARGE SCALE GENOMIC DNA]</scope>
    <source>
        <strain evidence="15 16">LEV6574</strain>
    </source>
</reference>
<keyword evidence="8" id="KW-0157">Chromophore</keyword>
<evidence type="ECO:0000256" key="3">
    <source>
        <dbReference type="ARBA" id="ARBA00022543"/>
    </source>
</evidence>
<dbReference type="GO" id="GO:0009584">
    <property type="term" value="P:detection of visible light"/>
    <property type="evidence" value="ECO:0007669"/>
    <property type="project" value="InterPro"/>
</dbReference>
<dbReference type="InterPro" id="IPR043150">
    <property type="entry name" value="Phytochrome_PHY_sf"/>
</dbReference>
<dbReference type="InterPro" id="IPR004358">
    <property type="entry name" value="Sig_transdc_His_kin-like_C"/>
</dbReference>
<dbReference type="GO" id="GO:0005886">
    <property type="term" value="C:plasma membrane"/>
    <property type="evidence" value="ECO:0007669"/>
    <property type="project" value="TreeGrafter"/>
</dbReference>
<dbReference type="InterPro" id="IPR013654">
    <property type="entry name" value="PAS_2"/>
</dbReference>
<dbReference type="InterPro" id="IPR035965">
    <property type="entry name" value="PAS-like_dom_sf"/>
</dbReference>
<dbReference type="Gene3D" id="1.10.287.130">
    <property type="match status" value="1"/>
</dbReference>
<dbReference type="Gene3D" id="3.30.565.10">
    <property type="entry name" value="Histidine kinase-like ATPase, C-terminal domain"/>
    <property type="match status" value="1"/>
</dbReference>
<evidence type="ECO:0000256" key="10">
    <source>
        <dbReference type="PROSITE-ProRule" id="PRU00169"/>
    </source>
</evidence>